<evidence type="ECO:0000256" key="9">
    <source>
        <dbReference type="SAM" id="Phobius"/>
    </source>
</evidence>
<dbReference type="InterPro" id="IPR057244">
    <property type="entry name" value="GAIN_B"/>
</dbReference>
<feature type="non-terminal residue" evidence="11">
    <location>
        <position position="1"/>
    </location>
</feature>
<dbReference type="PANTHER" id="PTHR45930">
    <property type="entry name" value="G-PROTEIN COUPLED RECEPTOR 124-LIKE PROTEIN"/>
    <property type="match status" value="1"/>
</dbReference>
<keyword evidence="3 9" id="KW-0812">Transmembrane</keyword>
<evidence type="ECO:0000313" key="11">
    <source>
        <dbReference type="EMBL" id="CAB1413771.1"/>
    </source>
</evidence>
<dbReference type="InterPro" id="IPR051963">
    <property type="entry name" value="Adhesion_GPCR_A"/>
</dbReference>
<dbReference type="SMART" id="SM00303">
    <property type="entry name" value="GPS"/>
    <property type="match status" value="1"/>
</dbReference>
<evidence type="ECO:0000256" key="1">
    <source>
        <dbReference type="ARBA" id="ARBA00004370"/>
    </source>
</evidence>
<protein>
    <recommendedName>
        <fullName evidence="10">GAIN-B domain-containing protein</fullName>
    </recommendedName>
</protein>
<keyword evidence="4 9" id="KW-1133">Transmembrane helix</keyword>
<dbReference type="AlphaFoldDB" id="A0A9N7TJR6"/>
<accession>A0A9N7TJR6</accession>
<dbReference type="InterPro" id="IPR046338">
    <property type="entry name" value="GAIN_dom_sf"/>
</dbReference>
<gene>
    <name evidence="11" type="ORF">PLEPLA_LOCUS1473</name>
</gene>
<evidence type="ECO:0000256" key="7">
    <source>
        <dbReference type="ARBA" id="ARBA00023170"/>
    </source>
</evidence>
<organism evidence="11 12">
    <name type="scientific">Pleuronectes platessa</name>
    <name type="common">European plaice</name>
    <dbReference type="NCBI Taxonomy" id="8262"/>
    <lineage>
        <taxon>Eukaryota</taxon>
        <taxon>Metazoa</taxon>
        <taxon>Chordata</taxon>
        <taxon>Craniata</taxon>
        <taxon>Vertebrata</taxon>
        <taxon>Euteleostomi</taxon>
        <taxon>Actinopterygii</taxon>
        <taxon>Neopterygii</taxon>
        <taxon>Teleostei</taxon>
        <taxon>Neoteleostei</taxon>
        <taxon>Acanthomorphata</taxon>
        <taxon>Carangaria</taxon>
        <taxon>Pleuronectiformes</taxon>
        <taxon>Pleuronectoidei</taxon>
        <taxon>Pleuronectidae</taxon>
        <taxon>Pleuronectes</taxon>
    </lineage>
</organism>
<evidence type="ECO:0000256" key="2">
    <source>
        <dbReference type="ARBA" id="ARBA00007343"/>
    </source>
</evidence>
<dbReference type="GO" id="GO:0098978">
    <property type="term" value="C:glutamatergic synapse"/>
    <property type="evidence" value="ECO:0007669"/>
    <property type="project" value="TreeGrafter"/>
</dbReference>
<proteinExistence type="inferred from homology"/>
<dbReference type="PANTHER" id="PTHR45930:SF3">
    <property type="entry name" value="ADHESION G PROTEIN-COUPLED RECEPTOR A1"/>
    <property type="match status" value="1"/>
</dbReference>
<feature type="transmembrane region" description="Helical" evidence="9">
    <location>
        <begin position="237"/>
        <end position="258"/>
    </location>
</feature>
<evidence type="ECO:0000256" key="5">
    <source>
        <dbReference type="ARBA" id="ARBA00023136"/>
    </source>
</evidence>
<keyword evidence="7" id="KW-0675">Receptor</keyword>
<evidence type="ECO:0000256" key="3">
    <source>
        <dbReference type="ARBA" id="ARBA00022692"/>
    </source>
</evidence>
<keyword evidence="12" id="KW-1185">Reference proteome</keyword>
<comment type="similarity">
    <text evidence="2">Belongs to the G-protein coupled receptor 2 family. Adhesion G-protein coupled receptor (ADGR) subfamily.</text>
</comment>
<dbReference type="EMBL" id="CADEAL010000069">
    <property type="protein sequence ID" value="CAB1413771.1"/>
    <property type="molecule type" value="Genomic_DNA"/>
</dbReference>
<keyword evidence="5 9" id="KW-0472">Membrane</keyword>
<sequence>MEWGGGEAEQPERADYGCFAVLWSYRARLCIKEQVEEGGGREVDEREQLEIGGSFPPPLAQSADPLTPEGDVTEKETENSVAVASIHLPLAGTPIPSSALQSVDNSTCRLQFIVFRNGKLFPCTGNSSNLADDGKRRSVSTPVAFTKLDGCSLGSAVHSVTIALRHFALGVDPTAAYWDFDLLDGHGGWRAEGCHITGSGGNTTTIHCTHHNNFAVLMDLKKVLSFPPYPGEFLHPVVYACTAVMLLCLFASIITYIVHHSSIRISRKGWHMLLNFCFHTALTFAVFAGGINRIKYPIICQA</sequence>
<evidence type="ECO:0000256" key="8">
    <source>
        <dbReference type="SAM" id="MobiDB-lite"/>
    </source>
</evidence>
<reference evidence="11" key="1">
    <citation type="submission" date="2020-03" db="EMBL/GenBank/DDBJ databases">
        <authorList>
            <person name="Weist P."/>
        </authorList>
    </citation>
    <scope>NUCLEOTIDE SEQUENCE</scope>
</reference>
<feature type="region of interest" description="Disordered" evidence="8">
    <location>
        <begin position="51"/>
        <end position="73"/>
    </location>
</feature>
<feature type="transmembrane region" description="Helical" evidence="9">
    <location>
        <begin position="270"/>
        <end position="291"/>
    </location>
</feature>
<dbReference type="PROSITE" id="PS50221">
    <property type="entry name" value="GAIN_B"/>
    <property type="match status" value="1"/>
</dbReference>
<feature type="domain" description="GAIN-B" evidence="10">
    <location>
        <begin position="57"/>
        <end position="224"/>
    </location>
</feature>
<evidence type="ECO:0000313" key="12">
    <source>
        <dbReference type="Proteomes" id="UP001153269"/>
    </source>
</evidence>
<dbReference type="Gene3D" id="2.60.220.50">
    <property type="match status" value="1"/>
</dbReference>
<name>A0A9N7TJR6_PLEPL</name>
<evidence type="ECO:0000256" key="6">
    <source>
        <dbReference type="ARBA" id="ARBA00023157"/>
    </source>
</evidence>
<dbReference type="Pfam" id="PF01825">
    <property type="entry name" value="GPS"/>
    <property type="match status" value="1"/>
</dbReference>
<dbReference type="GO" id="GO:0007166">
    <property type="term" value="P:cell surface receptor signaling pathway"/>
    <property type="evidence" value="ECO:0007669"/>
    <property type="project" value="TreeGrafter"/>
</dbReference>
<keyword evidence="6" id="KW-1015">Disulfide bond</keyword>
<dbReference type="InterPro" id="IPR000203">
    <property type="entry name" value="GPS"/>
</dbReference>
<dbReference type="Proteomes" id="UP001153269">
    <property type="component" value="Unassembled WGS sequence"/>
</dbReference>
<evidence type="ECO:0000259" key="10">
    <source>
        <dbReference type="PROSITE" id="PS50221"/>
    </source>
</evidence>
<dbReference type="GO" id="GO:0005886">
    <property type="term" value="C:plasma membrane"/>
    <property type="evidence" value="ECO:0007669"/>
    <property type="project" value="TreeGrafter"/>
</dbReference>
<evidence type="ECO:0000256" key="4">
    <source>
        <dbReference type="ARBA" id="ARBA00022989"/>
    </source>
</evidence>
<dbReference type="GO" id="GO:0014069">
    <property type="term" value="C:postsynaptic density"/>
    <property type="evidence" value="ECO:0007669"/>
    <property type="project" value="TreeGrafter"/>
</dbReference>
<comment type="subcellular location">
    <subcellularLocation>
        <location evidence="1">Membrane</location>
    </subcellularLocation>
</comment>
<comment type="caution">
    <text evidence="11">The sequence shown here is derived from an EMBL/GenBank/DDBJ whole genome shotgun (WGS) entry which is preliminary data.</text>
</comment>